<dbReference type="SUPFAM" id="SSF54631">
    <property type="entry name" value="CBS-domain pair"/>
    <property type="match status" value="1"/>
</dbReference>
<protein>
    <recommendedName>
        <fullName evidence="10">CBS domain-containing protein</fullName>
    </recommendedName>
</protein>
<keyword evidence="8" id="KW-0460">Magnesium</keyword>
<dbReference type="GO" id="GO:0000166">
    <property type="term" value="F:nucleotide binding"/>
    <property type="evidence" value="ECO:0007669"/>
    <property type="project" value="UniProtKB-KW"/>
</dbReference>
<dbReference type="SUPFAM" id="SSF81301">
    <property type="entry name" value="Nucleotidyltransferase"/>
    <property type="match status" value="1"/>
</dbReference>
<accession>X1F001</accession>
<keyword evidence="4" id="KW-0819">tRNA processing</keyword>
<proteinExistence type="predicted"/>
<dbReference type="InterPro" id="IPR046342">
    <property type="entry name" value="CBS_dom_sf"/>
</dbReference>
<feature type="domain" description="CBS" evidence="10">
    <location>
        <begin position="315"/>
        <end position="374"/>
    </location>
</feature>
<dbReference type="AlphaFoldDB" id="X1F001"/>
<dbReference type="PANTHER" id="PTHR47788:SF1">
    <property type="entry name" value="A-ADDING TRNA NUCLEOTIDYLTRANSFERASE"/>
    <property type="match status" value="1"/>
</dbReference>
<dbReference type="InterPro" id="IPR001667">
    <property type="entry name" value="DDH_dom"/>
</dbReference>
<dbReference type="InterPro" id="IPR003156">
    <property type="entry name" value="DHHA1_dom"/>
</dbReference>
<dbReference type="Pfam" id="PF00571">
    <property type="entry name" value="CBS"/>
    <property type="match status" value="2"/>
</dbReference>
<organism evidence="11">
    <name type="scientific">marine sediment metagenome</name>
    <dbReference type="NCBI Taxonomy" id="412755"/>
    <lineage>
        <taxon>unclassified sequences</taxon>
        <taxon>metagenomes</taxon>
        <taxon>ecological metagenomes</taxon>
    </lineage>
</organism>
<comment type="cofactor">
    <cofactor evidence="1">
        <name>Mg(2+)</name>
        <dbReference type="ChEBI" id="CHEBI:18420"/>
    </cofactor>
</comment>
<dbReference type="Pfam" id="PF02272">
    <property type="entry name" value="DHHA1"/>
    <property type="match status" value="1"/>
</dbReference>
<evidence type="ECO:0000259" key="10">
    <source>
        <dbReference type="PROSITE" id="PS51371"/>
    </source>
</evidence>
<dbReference type="Gene3D" id="3.90.1640.10">
    <property type="entry name" value="inorganic pyrophosphatase (n-terminal core)"/>
    <property type="match status" value="1"/>
</dbReference>
<evidence type="ECO:0000256" key="8">
    <source>
        <dbReference type="ARBA" id="ARBA00022842"/>
    </source>
</evidence>
<keyword evidence="2" id="KW-0820">tRNA-binding</keyword>
<feature type="domain" description="CBS" evidence="10">
    <location>
        <begin position="378"/>
        <end position="438"/>
    </location>
</feature>
<dbReference type="CDD" id="cd04595">
    <property type="entry name" value="CBS_pair_DHH_polyA_Pol_assoc"/>
    <property type="match status" value="1"/>
</dbReference>
<evidence type="ECO:0000256" key="7">
    <source>
        <dbReference type="ARBA" id="ARBA00022741"/>
    </source>
</evidence>
<dbReference type="PROSITE" id="PS51371">
    <property type="entry name" value="CBS"/>
    <property type="match status" value="2"/>
</dbReference>
<evidence type="ECO:0000256" key="4">
    <source>
        <dbReference type="ARBA" id="ARBA00022694"/>
    </source>
</evidence>
<dbReference type="Gene3D" id="3.10.310.30">
    <property type="match status" value="1"/>
</dbReference>
<dbReference type="Pfam" id="PF12627">
    <property type="entry name" value="PolyA_pol_RNAbd"/>
    <property type="match status" value="1"/>
</dbReference>
<dbReference type="InterPro" id="IPR002646">
    <property type="entry name" value="PolA_pol_head_dom"/>
</dbReference>
<feature type="non-terminal residue" evidence="11">
    <location>
        <position position="741"/>
    </location>
</feature>
<dbReference type="GO" id="GO:0016779">
    <property type="term" value="F:nucleotidyltransferase activity"/>
    <property type="evidence" value="ECO:0007669"/>
    <property type="project" value="UniProtKB-KW"/>
</dbReference>
<sequence length="741" mass="84020">MEIIITHLSSDFDSFAGMVAAKRIYPQAQIVLPTAINQNVRKFITLYEDELPLLMDPKGIDFSRVKRVIIIDTKIASRLGPAKEALNNKNVEVIVYDHHHRSSEDMKATYDYSREAGATTTILVNIIKRKKIPISPLDATLFTLGIYEDTGSFTYPGTTPKDLEAASFLMKKESNLFVVLKFLNLSLSEEQHKLLEKLIMNCKKIKINETEILLSQAEMPNFIEGLSVLTRKLSQIEDVSIAICWAKMKEKIYLVARSDDKDVDVSEILKIVGGGGHPQAASAVISDMSFEDIESKLHYSLKKNIRKPITAKDIMSYPVKVVKENVSISGVDEILKKYGHSGIPIVDKDNNLVGIITRKDIDKAIGHGLSHAPVKGFRSHSIVRAGPNTGIGEIQDLMIENGIGRIPITDKKKIIGIVTRKDILRFLHGRSYENLLELFPGKVKKILEVISSVARVLKYNTYLVGGIVRDALLRIPNFDIDIVVEGDGIRFGRELSKRFDCRLESHQKFGTSILVLKNGQHIDIATARVEYYKSPAALPTVELGNIKQDLSRRDFTINTMAISLDRKNFGEILDLFGGREDLKNKKIKVLHKMSFIEDPTRIFRAVRFEKRLGFKMDDQTEKLARTTIDMNIVSKLNGVRIRDELIYIFNEKNPLEAIRRLGQLGALKKIGIKVKTDVEFIKQLKKILKYYGELKDFYKKNGKEVKKGRLLFALLLWGIKPGEIKRWCFEMKVRKKDLNVI</sequence>
<keyword evidence="5" id="KW-0548">Nucleotidyltransferase</keyword>
<dbReference type="PANTHER" id="PTHR47788">
    <property type="entry name" value="POLYA POLYMERASE"/>
    <property type="match status" value="1"/>
</dbReference>
<gene>
    <name evidence="11" type="ORF">S03H2_00270</name>
</gene>
<dbReference type="EMBL" id="BARU01000035">
    <property type="protein sequence ID" value="GAH25915.1"/>
    <property type="molecule type" value="Genomic_DNA"/>
</dbReference>
<evidence type="ECO:0000313" key="11">
    <source>
        <dbReference type="EMBL" id="GAH25915.1"/>
    </source>
</evidence>
<comment type="caution">
    <text evidence="11">The sequence shown here is derived from an EMBL/GenBank/DDBJ whole genome shotgun (WGS) entry which is preliminary data.</text>
</comment>
<evidence type="ECO:0000256" key="9">
    <source>
        <dbReference type="ARBA" id="ARBA00022884"/>
    </source>
</evidence>
<dbReference type="SMART" id="SM00116">
    <property type="entry name" value="CBS"/>
    <property type="match status" value="2"/>
</dbReference>
<evidence type="ECO:0000256" key="2">
    <source>
        <dbReference type="ARBA" id="ARBA00022555"/>
    </source>
</evidence>
<keyword evidence="7" id="KW-0547">Nucleotide-binding</keyword>
<dbReference type="Gene3D" id="1.10.3090.10">
    <property type="entry name" value="cca-adding enzyme, domain 2"/>
    <property type="match status" value="1"/>
</dbReference>
<keyword evidence="9" id="KW-0694">RNA-binding</keyword>
<dbReference type="InterPro" id="IPR000644">
    <property type="entry name" value="CBS_dom"/>
</dbReference>
<evidence type="ECO:0000256" key="5">
    <source>
        <dbReference type="ARBA" id="ARBA00022695"/>
    </source>
</evidence>
<dbReference type="InterPro" id="IPR032828">
    <property type="entry name" value="PolyA_RNA-bd"/>
</dbReference>
<dbReference type="GO" id="GO:0046872">
    <property type="term" value="F:metal ion binding"/>
    <property type="evidence" value="ECO:0007669"/>
    <property type="project" value="UniProtKB-KW"/>
</dbReference>
<dbReference type="CDD" id="cd05398">
    <property type="entry name" value="NT_ClassII-CCAase"/>
    <property type="match status" value="1"/>
</dbReference>
<dbReference type="GO" id="GO:0000049">
    <property type="term" value="F:tRNA binding"/>
    <property type="evidence" value="ECO:0007669"/>
    <property type="project" value="UniProtKB-KW"/>
</dbReference>
<keyword evidence="3" id="KW-0808">Transferase</keyword>
<evidence type="ECO:0000256" key="3">
    <source>
        <dbReference type="ARBA" id="ARBA00022679"/>
    </source>
</evidence>
<dbReference type="InterPro" id="IPR052390">
    <property type="entry name" value="tRNA_nt/polyA_polymerase"/>
</dbReference>
<dbReference type="SUPFAM" id="SSF81891">
    <property type="entry name" value="Poly A polymerase C-terminal region-like"/>
    <property type="match status" value="1"/>
</dbReference>
<evidence type="ECO:0000256" key="6">
    <source>
        <dbReference type="ARBA" id="ARBA00022723"/>
    </source>
</evidence>
<dbReference type="InterPro" id="IPR043519">
    <property type="entry name" value="NT_sf"/>
</dbReference>
<dbReference type="InterPro" id="IPR038763">
    <property type="entry name" value="DHH_sf"/>
</dbReference>
<dbReference type="SUPFAM" id="SSF64182">
    <property type="entry name" value="DHH phosphoesterases"/>
    <property type="match status" value="1"/>
</dbReference>
<dbReference type="Pfam" id="PF01743">
    <property type="entry name" value="PolyA_pol"/>
    <property type="match status" value="1"/>
</dbReference>
<dbReference type="Gene3D" id="3.30.460.10">
    <property type="entry name" value="Beta Polymerase, domain 2"/>
    <property type="match status" value="1"/>
</dbReference>
<name>X1F001_9ZZZZ</name>
<dbReference type="Pfam" id="PF01368">
    <property type="entry name" value="DHH"/>
    <property type="match status" value="1"/>
</dbReference>
<dbReference type="GO" id="GO:0008033">
    <property type="term" value="P:tRNA processing"/>
    <property type="evidence" value="ECO:0007669"/>
    <property type="project" value="UniProtKB-KW"/>
</dbReference>
<keyword evidence="6" id="KW-0479">Metal-binding</keyword>
<evidence type="ECO:0000256" key="1">
    <source>
        <dbReference type="ARBA" id="ARBA00001946"/>
    </source>
</evidence>
<reference evidence="11" key="1">
    <citation type="journal article" date="2014" name="Front. Microbiol.">
        <title>High frequency of phylogenetically diverse reductive dehalogenase-homologous genes in deep subseafloor sedimentary metagenomes.</title>
        <authorList>
            <person name="Kawai M."/>
            <person name="Futagami T."/>
            <person name="Toyoda A."/>
            <person name="Takaki Y."/>
            <person name="Nishi S."/>
            <person name="Hori S."/>
            <person name="Arai W."/>
            <person name="Tsubouchi T."/>
            <person name="Morono Y."/>
            <person name="Uchiyama I."/>
            <person name="Ito T."/>
            <person name="Fujiyama A."/>
            <person name="Inagaki F."/>
            <person name="Takami H."/>
        </authorList>
    </citation>
    <scope>NUCLEOTIDE SEQUENCE</scope>
    <source>
        <strain evidence="11">Expedition CK06-06</strain>
    </source>
</reference>
<dbReference type="Gene3D" id="3.10.580.10">
    <property type="entry name" value="CBS-domain"/>
    <property type="match status" value="1"/>
</dbReference>